<comment type="caution">
    <text evidence="2">The sequence shown here is derived from an EMBL/GenBank/DDBJ whole genome shotgun (WGS) entry which is preliminary data.</text>
</comment>
<keyword evidence="3" id="KW-1185">Reference proteome</keyword>
<protein>
    <submittedName>
        <fullName evidence="2">Uncharacterized protein</fullName>
    </submittedName>
</protein>
<dbReference type="AlphaFoldDB" id="A0AAN9PN87"/>
<feature type="compositionally biased region" description="Polar residues" evidence="1">
    <location>
        <begin position="77"/>
        <end position="98"/>
    </location>
</feature>
<evidence type="ECO:0000256" key="1">
    <source>
        <dbReference type="SAM" id="MobiDB-lite"/>
    </source>
</evidence>
<proteinExistence type="predicted"/>
<dbReference type="EMBL" id="JAYMYQ010000011">
    <property type="protein sequence ID" value="KAK7305900.1"/>
    <property type="molecule type" value="Genomic_DNA"/>
</dbReference>
<name>A0AAN9PN87_CANGL</name>
<evidence type="ECO:0000313" key="3">
    <source>
        <dbReference type="Proteomes" id="UP001367508"/>
    </source>
</evidence>
<reference evidence="2 3" key="1">
    <citation type="submission" date="2024-01" db="EMBL/GenBank/DDBJ databases">
        <title>The genomes of 5 underutilized Papilionoideae crops provide insights into root nodulation and disease resistanc.</title>
        <authorList>
            <person name="Jiang F."/>
        </authorList>
    </citation>
    <scope>NUCLEOTIDE SEQUENCE [LARGE SCALE GENOMIC DNA]</scope>
    <source>
        <strain evidence="2">LVBAO_FW01</strain>
        <tissue evidence="2">Leaves</tissue>
    </source>
</reference>
<accession>A0AAN9PN87</accession>
<gene>
    <name evidence="2" type="ORF">VNO77_43812</name>
</gene>
<feature type="region of interest" description="Disordered" evidence="1">
    <location>
        <begin position="77"/>
        <end position="100"/>
    </location>
</feature>
<sequence>MVVRRSWNVLAPENGRSSLFSILAFPLLLCLWSQLQTDYVAIQGRSYSAVKSRITKTLGDTLFHLCSPMHASCNSSSFKAQLPKSTDPYSKGSLQPRSSKPKCAAWSSGRYAANPFRAVFEPWPLHFLF</sequence>
<dbReference type="Proteomes" id="UP001367508">
    <property type="component" value="Unassembled WGS sequence"/>
</dbReference>
<organism evidence="2 3">
    <name type="scientific">Canavalia gladiata</name>
    <name type="common">Sword bean</name>
    <name type="synonym">Dolichos gladiatus</name>
    <dbReference type="NCBI Taxonomy" id="3824"/>
    <lineage>
        <taxon>Eukaryota</taxon>
        <taxon>Viridiplantae</taxon>
        <taxon>Streptophyta</taxon>
        <taxon>Embryophyta</taxon>
        <taxon>Tracheophyta</taxon>
        <taxon>Spermatophyta</taxon>
        <taxon>Magnoliopsida</taxon>
        <taxon>eudicotyledons</taxon>
        <taxon>Gunneridae</taxon>
        <taxon>Pentapetalae</taxon>
        <taxon>rosids</taxon>
        <taxon>fabids</taxon>
        <taxon>Fabales</taxon>
        <taxon>Fabaceae</taxon>
        <taxon>Papilionoideae</taxon>
        <taxon>50 kb inversion clade</taxon>
        <taxon>NPAAA clade</taxon>
        <taxon>indigoferoid/millettioid clade</taxon>
        <taxon>Phaseoleae</taxon>
        <taxon>Canavalia</taxon>
    </lineage>
</organism>
<evidence type="ECO:0000313" key="2">
    <source>
        <dbReference type="EMBL" id="KAK7305900.1"/>
    </source>
</evidence>